<dbReference type="RefSeq" id="XP_045962951.1">
    <property type="nucleotide sequence ID" value="XM_046105848.1"/>
</dbReference>
<keyword evidence="1" id="KW-1133">Transmembrane helix</keyword>
<dbReference type="Proteomes" id="UP000758603">
    <property type="component" value="Unassembled WGS sequence"/>
</dbReference>
<reference evidence="2" key="1">
    <citation type="journal article" date="2021" name="Nat. Commun.">
        <title>Genetic determinants of endophytism in the Arabidopsis root mycobiome.</title>
        <authorList>
            <person name="Mesny F."/>
            <person name="Miyauchi S."/>
            <person name="Thiergart T."/>
            <person name="Pickel B."/>
            <person name="Atanasova L."/>
            <person name="Karlsson M."/>
            <person name="Huettel B."/>
            <person name="Barry K.W."/>
            <person name="Haridas S."/>
            <person name="Chen C."/>
            <person name="Bauer D."/>
            <person name="Andreopoulos W."/>
            <person name="Pangilinan J."/>
            <person name="LaButti K."/>
            <person name="Riley R."/>
            <person name="Lipzen A."/>
            <person name="Clum A."/>
            <person name="Drula E."/>
            <person name="Henrissat B."/>
            <person name="Kohler A."/>
            <person name="Grigoriev I.V."/>
            <person name="Martin F.M."/>
            <person name="Hacquard S."/>
        </authorList>
    </citation>
    <scope>NUCLEOTIDE SEQUENCE</scope>
    <source>
        <strain evidence="2">MPI-SDFR-AT-0073</strain>
    </source>
</reference>
<feature type="transmembrane region" description="Helical" evidence="1">
    <location>
        <begin position="297"/>
        <end position="317"/>
    </location>
</feature>
<sequence>METAACSWPLLLPTAQLRTDINMGKPAAKSSGLAADAVSLHTNPGDNEGLVPYHDDDAPELNIDALDELPPIYSDVIAESSSSAPLLAAPAPPASPYSAHLRDTNTGAESYIDKHLESPAELEKFIRFLAMKPPRPYVKIVGTHQTRTKKSDGKTETEKVTDFDVSVELTPYLYSNAQYGKSWTQLRTVDDGEKVRRGTSLKKRAAGSKQDIEVGGGPKPTLEEWCHRFCASHAGLKCFTLNRQMTGFDFGKVQEELHSLVRSTNYRGHVQIYLETKDANVEIYNEARINRWRLLPWLRFLFGITLLILFSWPYLFFRTKRWEVAVAEWPFSRMADGSNREYVSISEDQWYNIWGRAIIKAVLEKRQKVLDQDDLRRSQEPEPSFETGNASVDGALGLFRAGMSAMNEVNRQLGWGADS</sequence>
<dbReference type="EMBL" id="JAGPXC010000002">
    <property type="protein sequence ID" value="KAH6658717.1"/>
    <property type="molecule type" value="Genomic_DNA"/>
</dbReference>
<evidence type="ECO:0000313" key="2">
    <source>
        <dbReference type="EMBL" id="KAH6658717.1"/>
    </source>
</evidence>
<dbReference type="GeneID" id="70134739"/>
<dbReference type="PANTHER" id="PTHR37848">
    <property type="entry name" value="EXPRESSED PROTEIN"/>
    <property type="match status" value="1"/>
</dbReference>
<keyword evidence="1" id="KW-0812">Transmembrane</keyword>
<protein>
    <recommendedName>
        <fullName evidence="4">Abc transporter protein</fullName>
    </recommendedName>
</protein>
<organism evidence="2 3">
    <name type="scientific">Truncatella angustata</name>
    <dbReference type="NCBI Taxonomy" id="152316"/>
    <lineage>
        <taxon>Eukaryota</taxon>
        <taxon>Fungi</taxon>
        <taxon>Dikarya</taxon>
        <taxon>Ascomycota</taxon>
        <taxon>Pezizomycotina</taxon>
        <taxon>Sordariomycetes</taxon>
        <taxon>Xylariomycetidae</taxon>
        <taxon>Amphisphaeriales</taxon>
        <taxon>Sporocadaceae</taxon>
        <taxon>Truncatella</taxon>
    </lineage>
</organism>
<name>A0A9P8UVB3_9PEZI</name>
<dbReference type="PANTHER" id="PTHR37848:SF1">
    <property type="entry name" value="SUN DOMAIN-CONTAINING PROTEIN"/>
    <property type="match status" value="1"/>
</dbReference>
<evidence type="ECO:0000313" key="3">
    <source>
        <dbReference type="Proteomes" id="UP000758603"/>
    </source>
</evidence>
<gene>
    <name evidence="2" type="ORF">BKA67DRAFT_644462</name>
</gene>
<evidence type="ECO:0000256" key="1">
    <source>
        <dbReference type="SAM" id="Phobius"/>
    </source>
</evidence>
<keyword evidence="1" id="KW-0472">Membrane</keyword>
<proteinExistence type="predicted"/>
<evidence type="ECO:0008006" key="4">
    <source>
        <dbReference type="Google" id="ProtNLM"/>
    </source>
</evidence>
<comment type="caution">
    <text evidence="2">The sequence shown here is derived from an EMBL/GenBank/DDBJ whole genome shotgun (WGS) entry which is preliminary data.</text>
</comment>
<accession>A0A9P8UVB3</accession>
<keyword evidence="3" id="KW-1185">Reference proteome</keyword>
<dbReference type="OrthoDB" id="203796at2759"/>
<dbReference type="AlphaFoldDB" id="A0A9P8UVB3"/>